<dbReference type="EMBL" id="CP002059">
    <property type="protein sequence ID" value="ADI65777.1"/>
    <property type="molecule type" value="Genomic_DNA"/>
</dbReference>
<dbReference type="STRING" id="551115.Aazo_4497"/>
<reference evidence="1 2" key="1">
    <citation type="journal article" date="2010" name="PLoS ONE">
        <title>Genome erosion in a nitrogen-fixing vertically transmitted endosymbiotic multicellular cyanobacterium.</title>
        <authorList>
            <person name="Ran L."/>
            <person name="Larsson J."/>
            <person name="Vigil-Stenman T."/>
            <person name="Nylander J.A."/>
            <person name="Ininbergs K."/>
            <person name="Zheng W.W."/>
            <person name="Lapidus A."/>
            <person name="Lowry S."/>
            <person name="Haselkorn R."/>
            <person name="Bergman B."/>
        </authorList>
    </citation>
    <scope>NUCLEOTIDE SEQUENCE [LARGE SCALE GENOMIC DNA]</scope>
    <source>
        <strain evidence="1 2">0708</strain>
    </source>
</reference>
<dbReference type="HOGENOM" id="CLU_3138360_0_0_3"/>
<protein>
    <submittedName>
        <fullName evidence="1">Uncharacterized protein</fullName>
    </submittedName>
</protein>
<name>D7DX58_NOSA0</name>
<evidence type="ECO:0000313" key="2">
    <source>
        <dbReference type="Proteomes" id="UP000001511"/>
    </source>
</evidence>
<accession>D7DX58</accession>
<dbReference type="AlphaFoldDB" id="D7DX58"/>
<sequence length="49" mass="5785">MCKIDTHLNNSEQINLIMILRCSIPLEYQMQSRSSSTKQLFLNQGYETY</sequence>
<dbReference type="KEGG" id="naz:Aazo_4497"/>
<organism evidence="1 2">
    <name type="scientific">Nostoc azollae (strain 0708)</name>
    <name type="common">Anabaena azollae (strain 0708)</name>
    <dbReference type="NCBI Taxonomy" id="551115"/>
    <lineage>
        <taxon>Bacteria</taxon>
        <taxon>Bacillati</taxon>
        <taxon>Cyanobacteriota</taxon>
        <taxon>Cyanophyceae</taxon>
        <taxon>Nostocales</taxon>
        <taxon>Nostocaceae</taxon>
        <taxon>Trichormus</taxon>
    </lineage>
</organism>
<evidence type="ECO:0000313" key="1">
    <source>
        <dbReference type="EMBL" id="ADI65777.1"/>
    </source>
</evidence>
<proteinExistence type="predicted"/>
<gene>
    <name evidence="1" type="ordered locus">Aazo_4497</name>
</gene>
<keyword evidence="2" id="KW-1185">Reference proteome</keyword>
<dbReference type="Proteomes" id="UP000001511">
    <property type="component" value="Chromosome"/>
</dbReference>